<reference evidence="2 3" key="2">
    <citation type="submission" date="2018-11" db="EMBL/GenBank/DDBJ databases">
        <authorList>
            <consortium name="Pathogen Informatics"/>
        </authorList>
    </citation>
    <scope>NUCLEOTIDE SEQUENCE [LARGE SCALE GENOMIC DNA]</scope>
</reference>
<proteinExistence type="predicted"/>
<dbReference type="AlphaFoldDB" id="A0A183J1Z8"/>
<evidence type="ECO:0000313" key="2">
    <source>
        <dbReference type="EMBL" id="VDP27003.1"/>
    </source>
</evidence>
<evidence type="ECO:0000313" key="4">
    <source>
        <dbReference type="WBParaSite" id="SBAD_0001024701-mRNA-1"/>
    </source>
</evidence>
<accession>A0A183J1Z8</accession>
<sequence length="81" mass="8587">MLFASLSPITSLDTHSEGEQACSNSVVTGSHLRFKSAGEPSSSRWFPATFKGKQSSSAVSDQRQIFGPSPSVCSGKQHDAK</sequence>
<evidence type="ECO:0000256" key="1">
    <source>
        <dbReference type="SAM" id="MobiDB-lite"/>
    </source>
</evidence>
<protein>
    <submittedName>
        <fullName evidence="4">Secreted protein</fullName>
    </submittedName>
</protein>
<name>A0A183J1Z8_9BILA</name>
<reference evidence="4" key="1">
    <citation type="submission" date="2016-06" db="UniProtKB">
        <authorList>
            <consortium name="WormBaseParasite"/>
        </authorList>
    </citation>
    <scope>IDENTIFICATION</scope>
</reference>
<evidence type="ECO:0000313" key="3">
    <source>
        <dbReference type="Proteomes" id="UP000270296"/>
    </source>
</evidence>
<dbReference type="Proteomes" id="UP000270296">
    <property type="component" value="Unassembled WGS sequence"/>
</dbReference>
<keyword evidence="3" id="KW-1185">Reference proteome</keyword>
<feature type="region of interest" description="Disordered" evidence="1">
    <location>
        <begin position="1"/>
        <end position="20"/>
    </location>
</feature>
<feature type="region of interest" description="Disordered" evidence="1">
    <location>
        <begin position="56"/>
        <end position="81"/>
    </location>
</feature>
<dbReference type="EMBL" id="UZAM01013317">
    <property type="protein sequence ID" value="VDP27003.1"/>
    <property type="molecule type" value="Genomic_DNA"/>
</dbReference>
<organism evidence="4">
    <name type="scientific">Soboliphyme baturini</name>
    <dbReference type="NCBI Taxonomy" id="241478"/>
    <lineage>
        <taxon>Eukaryota</taxon>
        <taxon>Metazoa</taxon>
        <taxon>Ecdysozoa</taxon>
        <taxon>Nematoda</taxon>
        <taxon>Enoplea</taxon>
        <taxon>Dorylaimia</taxon>
        <taxon>Dioctophymatida</taxon>
        <taxon>Dioctophymatoidea</taxon>
        <taxon>Soboliphymatidae</taxon>
        <taxon>Soboliphyme</taxon>
    </lineage>
</organism>
<gene>
    <name evidence="2" type="ORF">SBAD_LOCUS9896</name>
</gene>
<dbReference type="WBParaSite" id="SBAD_0001024701-mRNA-1">
    <property type="protein sequence ID" value="SBAD_0001024701-mRNA-1"/>
    <property type="gene ID" value="SBAD_0001024701"/>
</dbReference>